<evidence type="ECO:0000313" key="5">
    <source>
        <dbReference type="Proteomes" id="UP000321393"/>
    </source>
</evidence>
<dbReference type="Proteomes" id="UP000321947">
    <property type="component" value="Unassembled WGS sequence"/>
</dbReference>
<dbReference type="Pfam" id="PF07727">
    <property type="entry name" value="RVT_2"/>
    <property type="match status" value="1"/>
</dbReference>
<proteinExistence type="predicted"/>
<evidence type="ECO:0000313" key="6">
    <source>
        <dbReference type="Proteomes" id="UP000321947"/>
    </source>
</evidence>
<sequence>MIVHFNVAEMNGAVFDEKSQEFFILKSLLKSFLQFRSNAKMNKIERFAPSSSGSKKIQKKKGGKGEGPTAAAKGKGKTKVAIKRKCFHLKTVIHILNNVPSKSVLKHLSSYEVDVVILDDGVEDPLSYKQAMNDVDKDQWVKVMNLEMESMYFNLVWELVDLPEEGIPKGKRVDYEETFSLIAMLKSIRILLSIATFYDYEIWQMDVKTAFLNGNLEESIFMSQSEGFDTAIKSYDFDQNIDEPCVYKKINKGIQENQQSPIPNERFRRSTICSWDPNHKGSHGVHLFKEQCPKTPQEVEDMRRIPYASAVGSLMYVMLYTKLDICYAVGIVNRYQSNLGFDHWTLVKIILKYLRTMRDYMLMYGVKDLIIIAYTYSDFQTDKDSRKFISGSEFIINGRAVV</sequence>
<dbReference type="Proteomes" id="UP000321393">
    <property type="component" value="Unassembled WGS sequence"/>
</dbReference>
<evidence type="ECO:0000313" key="4">
    <source>
        <dbReference type="EMBL" id="TYK01863.1"/>
    </source>
</evidence>
<dbReference type="PANTHER" id="PTHR11439:SF467">
    <property type="entry name" value="INTEGRASE CATALYTIC DOMAIN-CONTAINING PROTEIN"/>
    <property type="match status" value="1"/>
</dbReference>
<dbReference type="EMBL" id="SSTD01015999">
    <property type="protein sequence ID" value="TYK01863.1"/>
    <property type="molecule type" value="Genomic_DNA"/>
</dbReference>
<comment type="caution">
    <text evidence="4">The sequence shown here is derived from an EMBL/GenBank/DDBJ whole genome shotgun (WGS) entry which is preliminary data.</text>
</comment>
<reference evidence="5 6" key="1">
    <citation type="submission" date="2019-08" db="EMBL/GenBank/DDBJ databases">
        <title>Draft genome sequences of two oriental melons (Cucumis melo L. var makuwa).</title>
        <authorList>
            <person name="Kwon S.-Y."/>
        </authorList>
    </citation>
    <scope>NUCLEOTIDE SEQUENCE [LARGE SCALE GENOMIC DNA]</scope>
    <source>
        <strain evidence="6">cv. Chang Bougi</strain>
        <strain evidence="5">cv. SW 3</strain>
        <tissue evidence="4">Leaf</tissue>
    </source>
</reference>
<organism evidence="4 6">
    <name type="scientific">Cucumis melo var. makuwa</name>
    <name type="common">Oriental melon</name>
    <dbReference type="NCBI Taxonomy" id="1194695"/>
    <lineage>
        <taxon>Eukaryota</taxon>
        <taxon>Viridiplantae</taxon>
        <taxon>Streptophyta</taxon>
        <taxon>Embryophyta</taxon>
        <taxon>Tracheophyta</taxon>
        <taxon>Spermatophyta</taxon>
        <taxon>Magnoliopsida</taxon>
        <taxon>eudicotyledons</taxon>
        <taxon>Gunneridae</taxon>
        <taxon>Pentapetalae</taxon>
        <taxon>rosids</taxon>
        <taxon>fabids</taxon>
        <taxon>Cucurbitales</taxon>
        <taxon>Cucurbitaceae</taxon>
        <taxon>Benincaseae</taxon>
        <taxon>Cucumis</taxon>
    </lineage>
</organism>
<dbReference type="EMBL" id="SSTE01010863">
    <property type="protein sequence ID" value="KAA0052299.1"/>
    <property type="molecule type" value="Genomic_DNA"/>
</dbReference>
<dbReference type="AlphaFoldDB" id="A0A5D3BQ98"/>
<dbReference type="InterPro" id="IPR013103">
    <property type="entry name" value="RVT_2"/>
</dbReference>
<feature type="domain" description="Reverse transcriptase Ty1/copia-type" evidence="2">
    <location>
        <begin position="172"/>
        <end position="231"/>
    </location>
</feature>
<gene>
    <name evidence="4" type="ORF">E5676_scaffold113G001220</name>
    <name evidence="3" type="ORF">E6C27_scaffold207G001350</name>
</gene>
<dbReference type="PANTHER" id="PTHR11439">
    <property type="entry name" value="GAG-POL-RELATED RETROTRANSPOSON"/>
    <property type="match status" value="1"/>
</dbReference>
<accession>A0A5D3BQ98</accession>
<feature type="region of interest" description="Disordered" evidence="1">
    <location>
        <begin position="48"/>
        <end position="74"/>
    </location>
</feature>
<evidence type="ECO:0000256" key="1">
    <source>
        <dbReference type="SAM" id="MobiDB-lite"/>
    </source>
</evidence>
<protein>
    <submittedName>
        <fullName evidence="4">Retrotransposon protein, putative, Ty1-copia subclass</fullName>
    </submittedName>
</protein>
<name>A0A5D3BQ98_CUCMM</name>
<evidence type="ECO:0000313" key="3">
    <source>
        <dbReference type="EMBL" id="KAA0052299.1"/>
    </source>
</evidence>
<evidence type="ECO:0000259" key="2">
    <source>
        <dbReference type="Pfam" id="PF07727"/>
    </source>
</evidence>